<dbReference type="AlphaFoldDB" id="A0A919UXW6"/>
<evidence type="ECO:0000313" key="1">
    <source>
        <dbReference type="EMBL" id="GII77426.1"/>
    </source>
</evidence>
<proteinExistence type="predicted"/>
<evidence type="ECO:0000313" key="2">
    <source>
        <dbReference type="Proteomes" id="UP000655287"/>
    </source>
</evidence>
<reference evidence="1" key="1">
    <citation type="submission" date="2021-01" db="EMBL/GenBank/DDBJ databases">
        <title>Whole genome shotgun sequence of Sphaerisporangium rufum NBRC 109079.</title>
        <authorList>
            <person name="Komaki H."/>
            <person name="Tamura T."/>
        </authorList>
    </citation>
    <scope>NUCLEOTIDE SEQUENCE</scope>
    <source>
        <strain evidence="1">NBRC 109079</strain>
    </source>
</reference>
<sequence length="75" mass="7972">MSSALWFHTSTAALAVHSRPADGRFGVPEFVVPAAPRPGHVEPSLVPCPRRRTVVPDFGQMLGKTYASMTAPAQG</sequence>
<protein>
    <submittedName>
        <fullName evidence="1">Uncharacterized protein</fullName>
    </submittedName>
</protein>
<dbReference type="Proteomes" id="UP000655287">
    <property type="component" value="Unassembled WGS sequence"/>
</dbReference>
<comment type="caution">
    <text evidence="1">The sequence shown here is derived from an EMBL/GenBank/DDBJ whole genome shotgun (WGS) entry which is preliminary data.</text>
</comment>
<gene>
    <name evidence="1" type="ORF">Sru01_24080</name>
</gene>
<keyword evidence="2" id="KW-1185">Reference proteome</keyword>
<name>A0A919UXW6_9ACTN</name>
<organism evidence="1 2">
    <name type="scientific">Sphaerisporangium rufum</name>
    <dbReference type="NCBI Taxonomy" id="1381558"/>
    <lineage>
        <taxon>Bacteria</taxon>
        <taxon>Bacillati</taxon>
        <taxon>Actinomycetota</taxon>
        <taxon>Actinomycetes</taxon>
        <taxon>Streptosporangiales</taxon>
        <taxon>Streptosporangiaceae</taxon>
        <taxon>Sphaerisporangium</taxon>
    </lineage>
</organism>
<dbReference type="EMBL" id="BOOU01000035">
    <property type="protein sequence ID" value="GII77426.1"/>
    <property type="molecule type" value="Genomic_DNA"/>
</dbReference>
<accession>A0A919UXW6</accession>